<gene>
    <name evidence="1" type="ORF">IC620_12705</name>
</gene>
<keyword evidence="2" id="KW-1185">Reference proteome</keyword>
<evidence type="ECO:0000313" key="1">
    <source>
        <dbReference type="EMBL" id="MBD1373208.1"/>
    </source>
</evidence>
<comment type="caution">
    <text evidence="1">The sequence shown here is derived from an EMBL/GenBank/DDBJ whole genome shotgun (WGS) entry which is preliminary data.</text>
</comment>
<evidence type="ECO:0000313" key="2">
    <source>
        <dbReference type="Proteomes" id="UP000661691"/>
    </source>
</evidence>
<dbReference type="AlphaFoldDB" id="A0A926NB13"/>
<sequence length="252" mass="29572">MRSAISKLANTALFEQHPILKYHLPETRLLTQETFIYMVRKYPFLYLKPDDSCQGKGIFQLNSLQGHGFQLISNDFQKATVHHKLTKAFDQFLHLKMKRPYIIQQGVRSYTLNQSLFDIRVHLMRIEGDWKALGLVGRIAEKEEIVTNTCTRKGYKPVQYLFTKLLGYTQKQSEIKKQQVSQIARLASFVMSSKHRTWHELGIDIGVDHDRHIWIYESNVTPDTRVLNLLNEKLFHKVNRLRAIYHGNKQYG</sequence>
<name>A0A926NB13_9BACL</name>
<dbReference type="EMBL" id="JACXAH010000020">
    <property type="protein sequence ID" value="MBD1373208.1"/>
    <property type="molecule type" value="Genomic_DNA"/>
</dbReference>
<dbReference type="RefSeq" id="WP_191142371.1">
    <property type="nucleotide sequence ID" value="NZ_JACXAH010000020.1"/>
</dbReference>
<dbReference type="Proteomes" id="UP000661691">
    <property type="component" value="Unassembled WGS sequence"/>
</dbReference>
<accession>A0A926NB13</accession>
<reference evidence="1" key="1">
    <citation type="submission" date="2020-09" db="EMBL/GenBank/DDBJ databases">
        <title>A novel bacterium of genus Hazenella, isolated from South China Sea.</title>
        <authorList>
            <person name="Huang H."/>
            <person name="Mo K."/>
            <person name="Hu Y."/>
        </authorList>
    </citation>
    <scope>NUCLEOTIDE SEQUENCE</scope>
    <source>
        <strain evidence="1">IB182357</strain>
    </source>
</reference>
<dbReference type="Pfam" id="PF14398">
    <property type="entry name" value="ATPgrasp_YheCD"/>
    <property type="match status" value="1"/>
</dbReference>
<dbReference type="InterPro" id="IPR026838">
    <property type="entry name" value="YheC/D"/>
</dbReference>
<organism evidence="1 2">
    <name type="scientific">Polycladospora coralii</name>
    <dbReference type="NCBI Taxonomy" id="2771432"/>
    <lineage>
        <taxon>Bacteria</taxon>
        <taxon>Bacillati</taxon>
        <taxon>Bacillota</taxon>
        <taxon>Bacilli</taxon>
        <taxon>Bacillales</taxon>
        <taxon>Thermoactinomycetaceae</taxon>
        <taxon>Polycladospora</taxon>
    </lineage>
</organism>
<dbReference type="SUPFAM" id="SSF56059">
    <property type="entry name" value="Glutathione synthetase ATP-binding domain-like"/>
    <property type="match status" value="1"/>
</dbReference>
<proteinExistence type="predicted"/>
<protein>
    <submittedName>
        <fullName evidence="1">YheC/YheD family protein</fullName>
    </submittedName>
</protein>